<dbReference type="CDD" id="cd05325">
    <property type="entry name" value="carb_red_sniffer_like_SDR_c"/>
    <property type="match status" value="1"/>
</dbReference>
<organism evidence="1 2">
    <name type="scientific">Wolfiporia cocos (strain MD-104)</name>
    <name type="common">Brown rot fungus</name>
    <dbReference type="NCBI Taxonomy" id="742152"/>
    <lineage>
        <taxon>Eukaryota</taxon>
        <taxon>Fungi</taxon>
        <taxon>Dikarya</taxon>
        <taxon>Basidiomycota</taxon>
        <taxon>Agaricomycotina</taxon>
        <taxon>Agaricomycetes</taxon>
        <taxon>Polyporales</taxon>
        <taxon>Phaeolaceae</taxon>
        <taxon>Wolfiporia</taxon>
    </lineage>
</organism>
<dbReference type="PANTHER" id="PTHR45458:SF3">
    <property type="entry name" value="CHAIN DEHYDROGENASE (ATSC), PUTATIVE-RELATED"/>
    <property type="match status" value="1"/>
</dbReference>
<protein>
    <submittedName>
        <fullName evidence="1">NAD(P)-binding protein</fullName>
    </submittedName>
</protein>
<dbReference type="Gene3D" id="3.40.50.720">
    <property type="entry name" value="NAD(P)-binding Rossmann-like Domain"/>
    <property type="match status" value="1"/>
</dbReference>
<dbReference type="SUPFAM" id="SSF51735">
    <property type="entry name" value="NAD(P)-binding Rossmann-fold domains"/>
    <property type="match status" value="1"/>
</dbReference>
<dbReference type="PRINTS" id="PR00081">
    <property type="entry name" value="GDHRDH"/>
</dbReference>
<accession>A0A2H3JGB6</accession>
<reference evidence="1 2" key="1">
    <citation type="journal article" date="2012" name="Science">
        <title>The Paleozoic origin of enzymatic lignin decomposition reconstructed from 31 fungal genomes.</title>
        <authorList>
            <person name="Floudas D."/>
            <person name="Binder M."/>
            <person name="Riley R."/>
            <person name="Barry K."/>
            <person name="Blanchette R.A."/>
            <person name="Henrissat B."/>
            <person name="Martinez A.T."/>
            <person name="Otillar R."/>
            <person name="Spatafora J.W."/>
            <person name="Yadav J.S."/>
            <person name="Aerts A."/>
            <person name="Benoit I."/>
            <person name="Boyd A."/>
            <person name="Carlson A."/>
            <person name="Copeland A."/>
            <person name="Coutinho P.M."/>
            <person name="de Vries R.P."/>
            <person name="Ferreira P."/>
            <person name="Findley K."/>
            <person name="Foster B."/>
            <person name="Gaskell J."/>
            <person name="Glotzer D."/>
            <person name="Gorecki P."/>
            <person name="Heitman J."/>
            <person name="Hesse C."/>
            <person name="Hori C."/>
            <person name="Igarashi K."/>
            <person name="Jurgens J.A."/>
            <person name="Kallen N."/>
            <person name="Kersten P."/>
            <person name="Kohler A."/>
            <person name="Kuees U."/>
            <person name="Kumar T.K.A."/>
            <person name="Kuo A."/>
            <person name="LaButti K."/>
            <person name="Larrondo L.F."/>
            <person name="Lindquist E."/>
            <person name="Ling A."/>
            <person name="Lombard V."/>
            <person name="Lucas S."/>
            <person name="Lundell T."/>
            <person name="Martin R."/>
            <person name="McLaughlin D.J."/>
            <person name="Morgenstern I."/>
            <person name="Morin E."/>
            <person name="Murat C."/>
            <person name="Nagy L.G."/>
            <person name="Nolan M."/>
            <person name="Ohm R.A."/>
            <person name="Patyshakuliyeva A."/>
            <person name="Rokas A."/>
            <person name="Ruiz-Duenas F.J."/>
            <person name="Sabat G."/>
            <person name="Salamov A."/>
            <person name="Samejima M."/>
            <person name="Schmutz J."/>
            <person name="Slot J.C."/>
            <person name="St John F."/>
            <person name="Stenlid J."/>
            <person name="Sun H."/>
            <person name="Sun S."/>
            <person name="Syed K."/>
            <person name="Tsang A."/>
            <person name="Wiebenga A."/>
            <person name="Young D."/>
            <person name="Pisabarro A."/>
            <person name="Eastwood D.C."/>
            <person name="Martin F."/>
            <person name="Cullen D."/>
            <person name="Grigoriev I.V."/>
            <person name="Hibbett D.S."/>
        </authorList>
    </citation>
    <scope>NUCLEOTIDE SEQUENCE [LARGE SCALE GENOMIC DNA]</scope>
    <source>
        <strain evidence="1 2">MD-104</strain>
    </source>
</reference>
<evidence type="ECO:0000313" key="2">
    <source>
        <dbReference type="Proteomes" id="UP000218811"/>
    </source>
</evidence>
<gene>
    <name evidence="1" type="ORF">WOLCODRAFT_67420</name>
</gene>
<dbReference type="InterPro" id="IPR002347">
    <property type="entry name" value="SDR_fam"/>
</dbReference>
<dbReference type="GO" id="GO:0016616">
    <property type="term" value="F:oxidoreductase activity, acting on the CH-OH group of donors, NAD or NADP as acceptor"/>
    <property type="evidence" value="ECO:0007669"/>
    <property type="project" value="TreeGrafter"/>
</dbReference>
<dbReference type="PANTHER" id="PTHR45458">
    <property type="entry name" value="SHORT-CHAIN DEHYDROGENASE/REDUCTASE SDR"/>
    <property type="match status" value="1"/>
</dbReference>
<dbReference type="OrthoDB" id="7289984at2759"/>
<dbReference type="OMA" id="QYHNELE"/>
<dbReference type="Pfam" id="PF00106">
    <property type="entry name" value="adh_short"/>
    <property type="match status" value="1"/>
</dbReference>
<dbReference type="Proteomes" id="UP000218811">
    <property type="component" value="Unassembled WGS sequence"/>
</dbReference>
<dbReference type="InterPro" id="IPR052184">
    <property type="entry name" value="SDR_enzymes"/>
</dbReference>
<evidence type="ECO:0000313" key="1">
    <source>
        <dbReference type="EMBL" id="PCH40585.1"/>
    </source>
</evidence>
<sequence>MPSFLVTGASRGIGLAIIQKLLQDQSNFVIATSRDVSVSKALQDLHKTYPRDRLASLSLNLEIPSSIDDLARDAAALLPNGLDCLISNAGVAYEQGIPVQDLDMHLLEKNLHVNSIAPVHLVRAFLPLIRKGNDKKIVFITSGSGSMVLAPDHMELGTSYSMSKAALNMLARKCGATFGPEGITVVLIHPGWVETDMGNDLNELMKIHHPDFPKISAEESAEACLRITAGAKLETAIKFHSYDGTEVPW</sequence>
<dbReference type="AlphaFoldDB" id="A0A2H3JGB6"/>
<proteinExistence type="predicted"/>
<keyword evidence="2" id="KW-1185">Reference proteome</keyword>
<name>A0A2H3JGB6_WOLCO</name>
<dbReference type="InterPro" id="IPR036291">
    <property type="entry name" value="NAD(P)-bd_dom_sf"/>
</dbReference>
<dbReference type="EMBL" id="KB468053">
    <property type="protein sequence ID" value="PCH40585.1"/>
    <property type="molecule type" value="Genomic_DNA"/>
</dbReference>